<accession>D4IKC5</accession>
<proteinExistence type="predicted"/>
<dbReference type="KEGG" id="ash:AL1_08330"/>
<evidence type="ECO:0000313" key="2">
    <source>
        <dbReference type="Proteomes" id="UP000008794"/>
    </source>
</evidence>
<keyword evidence="2" id="KW-1185">Reference proteome</keyword>
<name>D4IKC5_9BACT</name>
<reference evidence="1 2" key="1">
    <citation type="submission" date="2010-03" db="EMBL/GenBank/DDBJ databases">
        <title>The genome sequence of Alistipes shahii WAL 8301.</title>
        <authorList>
            <consortium name="metaHIT consortium -- http://www.metahit.eu/"/>
            <person name="Pajon A."/>
            <person name="Turner K."/>
            <person name="Parkhill J."/>
        </authorList>
    </citation>
    <scope>NUCLEOTIDE SEQUENCE [LARGE SCALE GENOMIC DNA]</scope>
    <source>
        <strain evidence="1 2">WAL 8301</strain>
    </source>
</reference>
<sequence>MHATFLPLSPKDDEQQGNDVNIRMIQGVHSRFSVFVRFLRQCIRVQAGSPRYAGCFLSDYGKDMNIESVEQIIS</sequence>
<protein>
    <submittedName>
        <fullName evidence="1">Uncharacterized protein</fullName>
    </submittedName>
</protein>
<dbReference type="AlphaFoldDB" id="D4IKC5"/>
<evidence type="ECO:0000313" key="1">
    <source>
        <dbReference type="EMBL" id="CBK63387.1"/>
    </source>
</evidence>
<dbReference type="EMBL" id="FP929032">
    <property type="protein sequence ID" value="CBK63387.1"/>
    <property type="molecule type" value="Genomic_DNA"/>
</dbReference>
<organism evidence="1 2">
    <name type="scientific">Alistipes shahii WAL 8301</name>
    <dbReference type="NCBI Taxonomy" id="717959"/>
    <lineage>
        <taxon>Bacteria</taxon>
        <taxon>Pseudomonadati</taxon>
        <taxon>Bacteroidota</taxon>
        <taxon>Bacteroidia</taxon>
        <taxon>Bacteroidales</taxon>
        <taxon>Rikenellaceae</taxon>
        <taxon>Alistipes</taxon>
    </lineage>
</organism>
<dbReference type="Proteomes" id="UP000008794">
    <property type="component" value="Chromosome"/>
</dbReference>
<dbReference type="STRING" id="717959.AL1_08330"/>
<dbReference type="HOGENOM" id="CLU_2679517_0_0_10"/>
<gene>
    <name evidence="1" type="ORF">AL1_08330</name>
</gene>
<reference evidence="1 2" key="2">
    <citation type="submission" date="2010-03" db="EMBL/GenBank/DDBJ databases">
        <authorList>
            <person name="Pajon A."/>
        </authorList>
    </citation>
    <scope>NUCLEOTIDE SEQUENCE [LARGE SCALE GENOMIC DNA]</scope>
    <source>
        <strain evidence="1 2">WAL 8301</strain>
    </source>
</reference>